<evidence type="ECO:0000313" key="3">
    <source>
        <dbReference type="Proteomes" id="UP001054889"/>
    </source>
</evidence>
<sequence length="188" mass="20637">MVSDSGAPLLPELPESEKKGKIPGKLTKEVWEESKKLWEVVGPGVFMQVADYTMIVTSQAFVGYLGDQDLAAFSIANTVIDDLSFGFLVCVHLQFFNFTDYLRYTSEDGVFCEDTPSSWLTSGGAYCRRRAHCRVRRSSGLPGPQAGLQCCTVVEWTRSSPTSTRRRGRATATGNVRGEGPKSKQAPT</sequence>
<feature type="region of interest" description="Disordered" evidence="1">
    <location>
        <begin position="161"/>
        <end position="188"/>
    </location>
</feature>
<reference evidence="2" key="2">
    <citation type="submission" date="2021-12" db="EMBL/GenBank/DDBJ databases">
        <title>Resequencing data analysis of finger millet.</title>
        <authorList>
            <person name="Hatakeyama M."/>
            <person name="Aluri S."/>
            <person name="Balachadran M.T."/>
            <person name="Sivarajan S.R."/>
            <person name="Poveda L."/>
            <person name="Shimizu-Inatsugi R."/>
            <person name="Schlapbach R."/>
            <person name="Sreeman S.M."/>
            <person name="Shimizu K.K."/>
        </authorList>
    </citation>
    <scope>NUCLEOTIDE SEQUENCE</scope>
</reference>
<gene>
    <name evidence="2" type="primary">gb22362</name>
    <name evidence="2" type="ORF">PR202_gb22362</name>
</gene>
<name>A0AAV5FG33_ELECO</name>
<dbReference type="Proteomes" id="UP001054889">
    <property type="component" value="Unassembled WGS sequence"/>
</dbReference>
<proteinExistence type="predicted"/>
<dbReference type="EMBL" id="BQKI01000085">
    <property type="protein sequence ID" value="GJN33739.1"/>
    <property type="molecule type" value="Genomic_DNA"/>
</dbReference>
<protein>
    <submittedName>
        <fullName evidence="2">Uncharacterized protein</fullName>
    </submittedName>
</protein>
<accession>A0AAV5FG33</accession>
<reference evidence="2" key="1">
    <citation type="journal article" date="2018" name="DNA Res.">
        <title>Multiple hybrid de novo genome assembly of finger millet, an orphan allotetraploid crop.</title>
        <authorList>
            <person name="Hatakeyama M."/>
            <person name="Aluri S."/>
            <person name="Balachadran M.T."/>
            <person name="Sivarajan S.R."/>
            <person name="Patrignani A."/>
            <person name="Gruter S."/>
            <person name="Poveda L."/>
            <person name="Shimizu-Inatsugi R."/>
            <person name="Baeten J."/>
            <person name="Francoijs K.J."/>
            <person name="Nataraja K.N."/>
            <person name="Reddy Y.A.N."/>
            <person name="Phadnis S."/>
            <person name="Ravikumar R.L."/>
            <person name="Schlapbach R."/>
            <person name="Sreeman S.M."/>
            <person name="Shimizu K.K."/>
        </authorList>
    </citation>
    <scope>NUCLEOTIDE SEQUENCE</scope>
</reference>
<organism evidence="2 3">
    <name type="scientific">Eleusine coracana subsp. coracana</name>
    <dbReference type="NCBI Taxonomy" id="191504"/>
    <lineage>
        <taxon>Eukaryota</taxon>
        <taxon>Viridiplantae</taxon>
        <taxon>Streptophyta</taxon>
        <taxon>Embryophyta</taxon>
        <taxon>Tracheophyta</taxon>
        <taxon>Spermatophyta</taxon>
        <taxon>Magnoliopsida</taxon>
        <taxon>Liliopsida</taxon>
        <taxon>Poales</taxon>
        <taxon>Poaceae</taxon>
        <taxon>PACMAD clade</taxon>
        <taxon>Chloridoideae</taxon>
        <taxon>Cynodonteae</taxon>
        <taxon>Eleusininae</taxon>
        <taxon>Eleusine</taxon>
    </lineage>
</organism>
<keyword evidence="3" id="KW-1185">Reference proteome</keyword>
<comment type="caution">
    <text evidence="2">The sequence shown here is derived from an EMBL/GenBank/DDBJ whole genome shotgun (WGS) entry which is preliminary data.</text>
</comment>
<evidence type="ECO:0000256" key="1">
    <source>
        <dbReference type="SAM" id="MobiDB-lite"/>
    </source>
</evidence>
<feature type="region of interest" description="Disordered" evidence="1">
    <location>
        <begin position="1"/>
        <end position="20"/>
    </location>
</feature>
<evidence type="ECO:0000313" key="2">
    <source>
        <dbReference type="EMBL" id="GJN33739.1"/>
    </source>
</evidence>
<dbReference type="AlphaFoldDB" id="A0AAV5FG33"/>